<dbReference type="InterPro" id="IPR035383">
    <property type="entry name" value="MauJ"/>
</dbReference>
<evidence type="ECO:0000313" key="2">
    <source>
        <dbReference type="Proteomes" id="UP000295021"/>
    </source>
</evidence>
<evidence type="ECO:0008006" key="3">
    <source>
        <dbReference type="Google" id="ProtNLM"/>
    </source>
</evidence>
<gene>
    <name evidence="1" type="ORF">EV131_111232</name>
</gene>
<evidence type="ECO:0000313" key="1">
    <source>
        <dbReference type="EMBL" id="TCU21124.1"/>
    </source>
</evidence>
<dbReference type="Proteomes" id="UP000295021">
    <property type="component" value="Unassembled WGS sequence"/>
</dbReference>
<proteinExistence type="predicted"/>
<name>A0AAX2QG75_9HYPH</name>
<dbReference type="EMBL" id="SMBI01000011">
    <property type="protein sequence ID" value="TCU21124.1"/>
    <property type="molecule type" value="Genomic_DNA"/>
</dbReference>
<protein>
    <recommendedName>
        <fullName evidence="3">Apea-like HEPN domain-containing protein</fullName>
    </recommendedName>
</protein>
<reference evidence="1 2" key="1">
    <citation type="submission" date="2019-03" db="EMBL/GenBank/DDBJ databases">
        <title>Genomic Encyclopedia of Type Strains, Phase IV (KMG-V): Genome sequencing to study the core and pangenomes of soil and plant-associated prokaryotes.</title>
        <authorList>
            <person name="Whitman W."/>
        </authorList>
    </citation>
    <scope>NUCLEOTIDE SEQUENCE [LARGE SCALE GENOMIC DNA]</scope>
    <source>
        <strain evidence="1 2">FB403</strain>
    </source>
</reference>
<accession>A0AAX2QG75</accession>
<comment type="caution">
    <text evidence="1">The sequence shown here is derived from an EMBL/GenBank/DDBJ whole genome shotgun (WGS) entry which is preliminary data.</text>
</comment>
<organism evidence="1 2">
    <name type="scientific">Rhizobium laguerreae</name>
    <dbReference type="NCBI Taxonomy" id="1076926"/>
    <lineage>
        <taxon>Bacteria</taxon>
        <taxon>Pseudomonadati</taxon>
        <taxon>Pseudomonadota</taxon>
        <taxon>Alphaproteobacteria</taxon>
        <taxon>Hyphomicrobiales</taxon>
        <taxon>Rhizobiaceae</taxon>
        <taxon>Rhizobium/Agrobacterium group</taxon>
        <taxon>Rhizobium</taxon>
    </lineage>
</organism>
<dbReference type="Pfam" id="PF17419">
    <property type="entry name" value="MauJ"/>
    <property type="match status" value="1"/>
</dbReference>
<sequence>MRCVANFEITSDVSVVTDDLVLTIKDPRGSYEARIKNIPRSEYTTPFLLSLHLNFDAPGLKEANDVADDLLANCLNMLAFTTGSSFRKHRIRQIVDAEPKQGAMRDVLMWGEVVEYDDPQPFLRPEHTSSIERLLQFDVPPAIRRALRWYRLGIHADSPDDQFTYFWFALEIVAEFQKPTSKVHDKCPHCQSALYCEKCEKHPEHRPYAKQSIRALMMAADGECDEATAALLDQTRNSLMHGATLREIESTLPDPHESVVDILGRILLKALVRQFPKEVVEGAYMAFLRLICITESMRLPICRRLSLWIRRDILIWSLKGFR</sequence>
<dbReference type="AlphaFoldDB" id="A0AAX2QG75"/>